<feature type="transmembrane region" description="Helical" evidence="1">
    <location>
        <begin position="429"/>
        <end position="447"/>
    </location>
</feature>
<keyword evidence="2" id="KW-0732">Signal</keyword>
<feature type="signal peptide" evidence="2">
    <location>
        <begin position="1"/>
        <end position="26"/>
    </location>
</feature>
<accession>A0ABV7KSC7</accession>
<sequence>MKKLLVLLMAVLLVVSALPASTFAIAKDDPEFEKFLEEINWSKKSYINYLMEKNWSLDDFGDVSELGTPLSEEGVQTVMEDFELTREELNELLVEFGDIEEGEDVLDGTYLIFNEELYFFTEYYLTADFGMIDEDGEEFTAFLESINWTKEDYLAYLDSKDWGLEYFSDVSELGTPLSEEGVQKVMKDFDLTREELNALLVEYGDIEEGQDVLDSNMYIIFNEDLYFYVEWYLDDENYIDLNDLDIFTEVGLTEEELDRLFEHFITLNFEDETFLDQLDALLQRLDAVPYFESADDLDAEEIAILLDIFDDMMNLFEVETKYYLTDGTEKTALTLTALLALETTNGKDLLIEIFDREGTFLADIVLTAEMFGSEIIEETGKDLEVVEEVIAAPVKETKEVKKEVKSVKKDTKAVQTTKGGKLPKTATDYVSNTLVGFAFVLIGFLLFRRMKTVSN</sequence>
<keyword evidence="1" id="KW-0812">Transmembrane</keyword>
<comment type="caution">
    <text evidence="3">The sequence shown here is derived from an EMBL/GenBank/DDBJ whole genome shotgun (WGS) entry which is preliminary data.</text>
</comment>
<feature type="chain" id="PRO_5046005593" evidence="2">
    <location>
        <begin position="27"/>
        <end position="455"/>
    </location>
</feature>
<keyword evidence="4" id="KW-1185">Reference proteome</keyword>
<organism evidence="3 4">
    <name type="scientific">Planomicrobium okeanokoites</name>
    <name type="common">Planococcus okeanokoites</name>
    <name type="synonym">Flavobacterium okeanokoites</name>
    <dbReference type="NCBI Taxonomy" id="244"/>
    <lineage>
        <taxon>Bacteria</taxon>
        <taxon>Bacillati</taxon>
        <taxon>Bacillota</taxon>
        <taxon>Bacilli</taxon>
        <taxon>Bacillales</taxon>
        <taxon>Caryophanaceae</taxon>
        <taxon>Planomicrobium</taxon>
    </lineage>
</organism>
<name>A0ABV7KSC7_PLAOK</name>
<protein>
    <submittedName>
        <fullName evidence="3">Processed acidic surface protein</fullName>
    </submittedName>
</protein>
<reference evidence="4" key="1">
    <citation type="journal article" date="2019" name="Int. J. Syst. Evol. Microbiol.">
        <title>The Global Catalogue of Microorganisms (GCM) 10K type strain sequencing project: providing services to taxonomists for standard genome sequencing and annotation.</title>
        <authorList>
            <consortium name="The Broad Institute Genomics Platform"/>
            <consortium name="The Broad Institute Genome Sequencing Center for Infectious Disease"/>
            <person name="Wu L."/>
            <person name="Ma J."/>
        </authorList>
    </citation>
    <scope>NUCLEOTIDE SEQUENCE [LARGE SCALE GENOMIC DNA]</scope>
    <source>
        <strain evidence="4">CCM 320</strain>
    </source>
</reference>
<keyword evidence="1" id="KW-1133">Transmembrane helix</keyword>
<evidence type="ECO:0000313" key="3">
    <source>
        <dbReference type="EMBL" id="MFC3212340.1"/>
    </source>
</evidence>
<proteinExistence type="predicted"/>
<dbReference type="RefSeq" id="WP_117312850.1">
    <property type="nucleotide sequence ID" value="NZ_JBHRUJ010000017.1"/>
</dbReference>
<dbReference type="EMBL" id="JBHRUJ010000017">
    <property type="protein sequence ID" value="MFC3212340.1"/>
    <property type="molecule type" value="Genomic_DNA"/>
</dbReference>
<dbReference type="Proteomes" id="UP001595625">
    <property type="component" value="Unassembled WGS sequence"/>
</dbReference>
<dbReference type="NCBIfam" id="TIGR01167">
    <property type="entry name" value="LPXTG_anchor"/>
    <property type="match status" value="1"/>
</dbReference>
<evidence type="ECO:0000256" key="1">
    <source>
        <dbReference type="SAM" id="Phobius"/>
    </source>
</evidence>
<dbReference type="InterPro" id="IPR030832">
    <property type="entry name" value="Acidic_LPXTA"/>
</dbReference>
<evidence type="ECO:0000256" key="2">
    <source>
        <dbReference type="SAM" id="SignalP"/>
    </source>
</evidence>
<evidence type="ECO:0000313" key="4">
    <source>
        <dbReference type="Proteomes" id="UP001595625"/>
    </source>
</evidence>
<gene>
    <name evidence="3" type="ORF">ACFOEJ_14725</name>
</gene>
<keyword evidence="1" id="KW-0472">Membrane</keyword>
<dbReference type="NCBIfam" id="TIGR04383">
    <property type="entry name" value="acidic_w_LPXTA"/>
    <property type="match status" value="2"/>
</dbReference>